<evidence type="ECO:0000256" key="1">
    <source>
        <dbReference type="SAM" id="MobiDB-lite"/>
    </source>
</evidence>
<feature type="region of interest" description="Disordered" evidence="1">
    <location>
        <begin position="110"/>
        <end position="138"/>
    </location>
</feature>
<evidence type="ECO:0000313" key="3">
    <source>
        <dbReference type="Proteomes" id="UP000026962"/>
    </source>
</evidence>
<feature type="compositionally biased region" description="Low complexity" evidence="1">
    <location>
        <begin position="116"/>
        <end position="127"/>
    </location>
</feature>
<dbReference type="Proteomes" id="UP000026962">
    <property type="component" value="Chromosome 6"/>
</dbReference>
<dbReference type="Gramene" id="OPUNC06G08570.1">
    <property type="protein sequence ID" value="OPUNC06G08570.1"/>
    <property type="gene ID" value="OPUNC06G08570"/>
</dbReference>
<name>A0A0E0L9U0_ORYPU</name>
<reference evidence="2" key="2">
    <citation type="submission" date="2018-05" db="EMBL/GenBank/DDBJ databases">
        <title>OpunRS2 (Oryza punctata Reference Sequence Version 2).</title>
        <authorList>
            <person name="Zhang J."/>
            <person name="Kudrna D."/>
            <person name="Lee S."/>
            <person name="Talag J."/>
            <person name="Welchert J."/>
            <person name="Wing R.A."/>
        </authorList>
    </citation>
    <scope>NUCLEOTIDE SEQUENCE [LARGE SCALE GENOMIC DNA]</scope>
</reference>
<sequence length="176" mass="20088">MEEDLLYEEDAAAGPRPPADDLRREAWIVEDLLSTKDTTAGDDLQFMDGGGLAPHQLYHCPRRGLLERTRMLRRHVTCRAEVAGKSRWLRYLNYLCPDWSKIDGYQYNPSQVSPNTSQVSSDTSQESSDTHRHQNPISQISLVPRKYHLIPNMNHRIPSISEPNITSIARYLASIT</sequence>
<dbReference type="EnsemblPlants" id="OPUNC06G08570.1">
    <property type="protein sequence ID" value="OPUNC06G08570.1"/>
    <property type="gene ID" value="OPUNC06G08570"/>
</dbReference>
<dbReference type="HOGENOM" id="CLU_1527614_0_0_1"/>
<organism evidence="2">
    <name type="scientific">Oryza punctata</name>
    <name type="common">Red rice</name>
    <dbReference type="NCBI Taxonomy" id="4537"/>
    <lineage>
        <taxon>Eukaryota</taxon>
        <taxon>Viridiplantae</taxon>
        <taxon>Streptophyta</taxon>
        <taxon>Embryophyta</taxon>
        <taxon>Tracheophyta</taxon>
        <taxon>Spermatophyta</taxon>
        <taxon>Magnoliopsida</taxon>
        <taxon>Liliopsida</taxon>
        <taxon>Poales</taxon>
        <taxon>Poaceae</taxon>
        <taxon>BOP clade</taxon>
        <taxon>Oryzoideae</taxon>
        <taxon>Oryzeae</taxon>
        <taxon>Oryzinae</taxon>
        <taxon>Oryza</taxon>
    </lineage>
</organism>
<reference evidence="2" key="1">
    <citation type="submission" date="2015-04" db="UniProtKB">
        <authorList>
            <consortium name="EnsemblPlants"/>
        </authorList>
    </citation>
    <scope>IDENTIFICATION</scope>
</reference>
<proteinExistence type="predicted"/>
<dbReference type="AlphaFoldDB" id="A0A0E0L9U0"/>
<keyword evidence="3" id="KW-1185">Reference proteome</keyword>
<evidence type="ECO:0000313" key="2">
    <source>
        <dbReference type="EnsemblPlants" id="OPUNC06G08570.1"/>
    </source>
</evidence>
<accession>A0A0E0L9U0</accession>
<protein>
    <submittedName>
        <fullName evidence="2">Uncharacterized protein</fullName>
    </submittedName>
</protein>